<accession>A0A828YUU5</accession>
<dbReference type="AlphaFoldDB" id="A0A828YUU5"/>
<protein>
    <submittedName>
        <fullName evidence="1">Uncharacterized protein</fullName>
    </submittedName>
</protein>
<gene>
    <name evidence="1" type="ORF">LEP1GSC036_0016</name>
</gene>
<evidence type="ECO:0000313" key="2">
    <source>
        <dbReference type="Proteomes" id="UP000001338"/>
    </source>
</evidence>
<comment type="caution">
    <text evidence="1">The sequence shown here is derived from an EMBL/GenBank/DDBJ whole genome shotgun (WGS) entry which is preliminary data.</text>
</comment>
<proteinExistence type="predicted"/>
<dbReference type="Proteomes" id="UP000001338">
    <property type="component" value="Unassembled WGS sequence"/>
</dbReference>
<name>A0A828YUU5_9LEPT</name>
<sequence length="63" mass="7584">MQVGGSFFCSENIRAKARTFLFEYFFVYQEICNFIDYIFLYLMSTNEFWNRQTKHSIRSGSSI</sequence>
<reference evidence="1 2" key="1">
    <citation type="submission" date="2012-10" db="EMBL/GenBank/DDBJ databases">
        <authorList>
            <person name="Harkins D.M."/>
            <person name="Durkin A.S."/>
            <person name="Brinkac L.M."/>
            <person name="Haft D.H."/>
            <person name="Selengut J.D."/>
            <person name="Sanka R."/>
            <person name="DePew J."/>
            <person name="Purushe J."/>
            <person name="Whelen A.C."/>
            <person name="Vinetz J.M."/>
            <person name="Sutton G.G."/>
            <person name="Nierman W.C."/>
            <person name="Fouts D.E."/>
        </authorList>
    </citation>
    <scope>NUCLEOTIDE SEQUENCE [LARGE SCALE GENOMIC DNA]</scope>
    <source>
        <strain evidence="1 2">2006001853</strain>
    </source>
</reference>
<dbReference type="EMBL" id="AFLV02000084">
    <property type="protein sequence ID" value="EKR62061.1"/>
    <property type="molecule type" value="Genomic_DNA"/>
</dbReference>
<evidence type="ECO:0000313" key="1">
    <source>
        <dbReference type="EMBL" id="EKR62061.1"/>
    </source>
</evidence>
<organism evidence="1 2">
    <name type="scientific">Leptospira weilii str. 2006001853</name>
    <dbReference type="NCBI Taxonomy" id="1001589"/>
    <lineage>
        <taxon>Bacteria</taxon>
        <taxon>Pseudomonadati</taxon>
        <taxon>Spirochaetota</taxon>
        <taxon>Spirochaetia</taxon>
        <taxon>Leptospirales</taxon>
        <taxon>Leptospiraceae</taxon>
        <taxon>Leptospira</taxon>
    </lineage>
</organism>